<dbReference type="InterPro" id="IPR020605">
    <property type="entry name" value="Octanoyltransferase_CS"/>
</dbReference>
<dbReference type="CTD" id="387787"/>
<evidence type="ECO:0000256" key="3">
    <source>
        <dbReference type="ARBA" id="ARBA00007907"/>
    </source>
</evidence>
<evidence type="ECO:0000256" key="8">
    <source>
        <dbReference type="PIRSR" id="PIRSR016262-2"/>
    </source>
</evidence>
<proteinExistence type="inferred from homology"/>
<dbReference type="Pfam" id="PF21948">
    <property type="entry name" value="LplA-B_cat"/>
    <property type="match status" value="1"/>
</dbReference>
<keyword evidence="5 6" id="KW-0012">Acyltransferase</keyword>
<dbReference type="PANTHER" id="PTHR10993:SF7">
    <property type="entry name" value="LIPOYLTRANSFERASE 2, MITOCHONDRIAL-RELATED"/>
    <property type="match status" value="1"/>
</dbReference>
<dbReference type="EnsemblMetazoa" id="XM_022802896">
    <property type="protein sequence ID" value="XP_022658631"/>
    <property type="gene ID" value="LOC111249267"/>
</dbReference>
<dbReference type="InParanoid" id="A0A7M7M8Z2"/>
<accession>A0A7M7M8Z2</accession>
<dbReference type="Gene3D" id="3.30.930.10">
    <property type="entry name" value="Bira Bifunctional Protein, Domain 2"/>
    <property type="match status" value="1"/>
</dbReference>
<dbReference type="PROSITE" id="PS51733">
    <property type="entry name" value="BPL_LPL_CATALYTIC"/>
    <property type="match status" value="1"/>
</dbReference>
<evidence type="ECO:0000313" key="11">
    <source>
        <dbReference type="EnsemblMetazoa" id="XP_022658631"/>
    </source>
</evidence>
<name>A0A7M7M8Z2_VARDE</name>
<comment type="catalytic activity">
    <reaction evidence="6">
        <text>octanoyl-[ACP] + L-lysyl-[protein] = N(6)-octanoyl-L-lysyl-[protein] + holo-[ACP] + H(+)</text>
        <dbReference type="Rhea" id="RHEA:17665"/>
        <dbReference type="Rhea" id="RHEA-COMP:9636"/>
        <dbReference type="Rhea" id="RHEA-COMP:9685"/>
        <dbReference type="Rhea" id="RHEA-COMP:9752"/>
        <dbReference type="Rhea" id="RHEA-COMP:9928"/>
        <dbReference type="ChEBI" id="CHEBI:15378"/>
        <dbReference type="ChEBI" id="CHEBI:29969"/>
        <dbReference type="ChEBI" id="CHEBI:64479"/>
        <dbReference type="ChEBI" id="CHEBI:78463"/>
        <dbReference type="ChEBI" id="CHEBI:78809"/>
        <dbReference type="EC" id="2.3.1.181"/>
    </reaction>
</comment>
<comment type="pathway">
    <text evidence="2 6">Protein modification; protein lipoylation via endogenous pathway; protein N(6)-(lipoyl)lysine from octanoyl-[acyl-carrier-protein]: step 1/2.</text>
</comment>
<evidence type="ECO:0000313" key="12">
    <source>
        <dbReference type="Proteomes" id="UP000594260"/>
    </source>
</evidence>
<dbReference type="PROSITE" id="PS01313">
    <property type="entry name" value="LIPB"/>
    <property type="match status" value="1"/>
</dbReference>
<dbReference type="Proteomes" id="UP000594260">
    <property type="component" value="Unplaced"/>
</dbReference>
<evidence type="ECO:0000256" key="7">
    <source>
        <dbReference type="PIRSR" id="PIRSR016262-1"/>
    </source>
</evidence>
<dbReference type="NCBIfam" id="TIGR00214">
    <property type="entry name" value="lipB"/>
    <property type="match status" value="1"/>
</dbReference>
<feature type="domain" description="BPL/LPL catalytic" evidence="10">
    <location>
        <begin position="37"/>
        <end position="222"/>
    </location>
</feature>
<dbReference type="GO" id="GO:0033819">
    <property type="term" value="F:lipoyl(octanoyl) transferase activity"/>
    <property type="evidence" value="ECO:0007669"/>
    <property type="project" value="UniProtKB-EC"/>
</dbReference>
<evidence type="ECO:0000256" key="4">
    <source>
        <dbReference type="ARBA" id="ARBA00022679"/>
    </source>
</evidence>
<dbReference type="InterPro" id="IPR045864">
    <property type="entry name" value="aa-tRNA-synth_II/BPL/LPL"/>
</dbReference>
<comment type="similarity">
    <text evidence="3 6">Belongs to the LipB family.</text>
</comment>
<dbReference type="OrthoDB" id="19908at2759"/>
<evidence type="ECO:0000256" key="9">
    <source>
        <dbReference type="PIRSR" id="PIRSR016262-3"/>
    </source>
</evidence>
<dbReference type="EC" id="2.3.1.181" evidence="6"/>
<dbReference type="HAMAP" id="MF_00013">
    <property type="entry name" value="LipB"/>
    <property type="match status" value="1"/>
</dbReference>
<evidence type="ECO:0000256" key="6">
    <source>
        <dbReference type="PIRNR" id="PIRNR016262"/>
    </source>
</evidence>
<dbReference type="InterPro" id="IPR004143">
    <property type="entry name" value="BPL_LPL_catalytic"/>
</dbReference>
<dbReference type="SUPFAM" id="SSF55681">
    <property type="entry name" value="Class II aaRS and biotin synthetases"/>
    <property type="match status" value="1"/>
</dbReference>
<feature type="binding site" evidence="8">
    <location>
        <begin position="165"/>
        <end position="167"/>
    </location>
    <ligand>
        <name>substrate</name>
    </ligand>
</feature>
<keyword evidence="12" id="KW-1185">Reference proteome</keyword>
<dbReference type="InterPro" id="IPR000544">
    <property type="entry name" value="Octanoyltransferase"/>
</dbReference>
<dbReference type="KEGG" id="vde:111249267"/>
<reference evidence="11" key="1">
    <citation type="submission" date="2021-01" db="UniProtKB">
        <authorList>
            <consortium name="EnsemblMetazoa"/>
        </authorList>
    </citation>
    <scope>IDENTIFICATION</scope>
</reference>
<evidence type="ECO:0000256" key="2">
    <source>
        <dbReference type="ARBA" id="ARBA00004821"/>
    </source>
</evidence>
<evidence type="ECO:0000256" key="5">
    <source>
        <dbReference type="ARBA" id="ARBA00023315"/>
    </source>
</evidence>
<dbReference type="NCBIfam" id="NF010925">
    <property type="entry name" value="PRK14345.1"/>
    <property type="match status" value="1"/>
</dbReference>
<sequence length="223" mass="25009">MKPAVRLVCLGRMPYLDALKVQHDVATKIKIQQKKGANPENTLILVEHTPVYTVGIRIKNYGVSEEDRLKKLGADFIRSDRGGLITFHGPGQLVVYPILHLASFAHLRKSVRNYVCHLEQSVIDTCKTFGVETIRTADTGVWLKERPLKIAALGIHCARYVTTHGAAVNCNTDLEWFDHIVPCGLEGKGVTSLSQVLNRNVTIEEVKKNYVPMFEKSFNCQVR</sequence>
<dbReference type="AlphaFoldDB" id="A0A7M7M8Z2"/>
<keyword evidence="4 6" id="KW-0808">Transferase</keyword>
<keyword evidence="6" id="KW-0496">Mitochondrion</keyword>
<feature type="binding site" evidence="8">
    <location>
        <begin position="81"/>
        <end position="88"/>
    </location>
    <ligand>
        <name>substrate</name>
    </ligand>
</feature>
<comment type="function">
    <text evidence="6">Catalyzes the transfer of endogenously produced octanoic acid from octanoyl-acyl-carrier-protein onto the lipoyl domains of lipoate-dependent enzymes. Lipoyl-ACP can also act as a substrate although octanoyl-ACP is likely to be the physiological substrate.</text>
</comment>
<dbReference type="FunCoup" id="A0A7M7M8Z2">
    <property type="interactions" value="814"/>
</dbReference>
<feature type="active site" description="Acyl-thioester intermediate" evidence="7">
    <location>
        <position position="183"/>
    </location>
</feature>
<dbReference type="PIRSF" id="PIRSF016262">
    <property type="entry name" value="LPLase"/>
    <property type="match status" value="1"/>
</dbReference>
<dbReference type="GO" id="GO:0005739">
    <property type="term" value="C:mitochondrion"/>
    <property type="evidence" value="ECO:0007669"/>
    <property type="project" value="UniProtKB-SubCell"/>
</dbReference>
<dbReference type="GO" id="GO:0009249">
    <property type="term" value="P:protein lipoylation"/>
    <property type="evidence" value="ECO:0007669"/>
    <property type="project" value="InterPro"/>
</dbReference>
<evidence type="ECO:0000256" key="1">
    <source>
        <dbReference type="ARBA" id="ARBA00004173"/>
    </source>
</evidence>
<feature type="binding site" evidence="8">
    <location>
        <begin position="152"/>
        <end position="154"/>
    </location>
    <ligand>
        <name>substrate</name>
    </ligand>
</feature>
<comment type="subcellular location">
    <subcellularLocation>
        <location evidence="1 6">Mitochondrion</location>
    </subcellularLocation>
</comment>
<dbReference type="GeneID" id="111249267"/>
<dbReference type="RefSeq" id="XP_022658631.1">
    <property type="nucleotide sequence ID" value="XM_022802896.1"/>
</dbReference>
<organism evidence="11 12">
    <name type="scientific">Varroa destructor</name>
    <name type="common">Honeybee mite</name>
    <dbReference type="NCBI Taxonomy" id="109461"/>
    <lineage>
        <taxon>Eukaryota</taxon>
        <taxon>Metazoa</taxon>
        <taxon>Ecdysozoa</taxon>
        <taxon>Arthropoda</taxon>
        <taxon>Chelicerata</taxon>
        <taxon>Arachnida</taxon>
        <taxon>Acari</taxon>
        <taxon>Parasitiformes</taxon>
        <taxon>Mesostigmata</taxon>
        <taxon>Gamasina</taxon>
        <taxon>Dermanyssoidea</taxon>
        <taxon>Varroidae</taxon>
        <taxon>Varroa</taxon>
    </lineage>
</organism>
<dbReference type="UniPathway" id="UPA00538">
    <property type="reaction ID" value="UER00592"/>
</dbReference>
<dbReference type="FunFam" id="3.30.930.10:FF:000035">
    <property type="entry name" value="Putative lipoyltransferase 2, mitochondrial"/>
    <property type="match status" value="1"/>
</dbReference>
<dbReference type="PANTHER" id="PTHR10993">
    <property type="entry name" value="OCTANOYLTRANSFERASE"/>
    <property type="match status" value="1"/>
</dbReference>
<dbReference type="CDD" id="cd16444">
    <property type="entry name" value="LipB"/>
    <property type="match status" value="1"/>
</dbReference>
<evidence type="ECO:0000259" key="10">
    <source>
        <dbReference type="PROSITE" id="PS51733"/>
    </source>
</evidence>
<dbReference type="OMA" id="GEVTYHC"/>
<protein>
    <recommendedName>
        <fullName evidence="6">Octanoyl-[acyl-carrier-protein]:protein N-octanoyltransferase LIPT2, mitochondrial</fullName>
        <ecNumber evidence="6">2.3.1.181</ecNumber>
    </recommendedName>
</protein>
<feature type="site" description="Lowers pKa of active site Cys" evidence="9">
    <location>
        <position position="149"/>
    </location>
</feature>